<gene>
    <name evidence="2" type="ORF">SAMN06269117_1025</name>
</gene>
<organism evidence="2 3">
    <name type="scientific">Balnearium lithotrophicum</name>
    <dbReference type="NCBI Taxonomy" id="223788"/>
    <lineage>
        <taxon>Bacteria</taxon>
        <taxon>Pseudomonadati</taxon>
        <taxon>Aquificota</taxon>
        <taxon>Aquificia</taxon>
        <taxon>Desulfurobacteriales</taxon>
        <taxon>Desulfurobacteriaceae</taxon>
        <taxon>Balnearium</taxon>
    </lineage>
</organism>
<accession>A0A521AJR1</accession>
<dbReference type="Proteomes" id="UP000317315">
    <property type="component" value="Unassembled WGS sequence"/>
</dbReference>
<reference evidence="2 3" key="1">
    <citation type="submission" date="2017-05" db="EMBL/GenBank/DDBJ databases">
        <authorList>
            <person name="Varghese N."/>
            <person name="Submissions S."/>
        </authorList>
    </citation>
    <scope>NUCLEOTIDE SEQUENCE [LARGE SCALE GENOMIC DNA]</scope>
    <source>
        <strain evidence="2 3">DSM 16304</strain>
    </source>
</reference>
<feature type="transmembrane region" description="Helical" evidence="1">
    <location>
        <begin position="95"/>
        <end position="115"/>
    </location>
</feature>
<evidence type="ECO:0000313" key="2">
    <source>
        <dbReference type="EMBL" id="SMO34910.1"/>
    </source>
</evidence>
<keyword evidence="1" id="KW-0472">Membrane</keyword>
<dbReference type="AlphaFoldDB" id="A0A521AJR1"/>
<keyword evidence="1" id="KW-0812">Transmembrane</keyword>
<keyword evidence="1" id="KW-1133">Transmembrane helix</keyword>
<feature type="transmembrane region" description="Helical" evidence="1">
    <location>
        <begin position="121"/>
        <end position="141"/>
    </location>
</feature>
<proteinExistence type="predicted"/>
<feature type="transmembrane region" description="Helical" evidence="1">
    <location>
        <begin position="29"/>
        <end position="49"/>
    </location>
</feature>
<feature type="transmembrane region" description="Helical" evidence="1">
    <location>
        <begin position="69"/>
        <end position="88"/>
    </location>
</feature>
<name>A0A521AJR1_9BACT</name>
<dbReference type="OrthoDB" id="5339427at2"/>
<sequence>MKIETPDKMELISSKSYRLLQKLVQISRFVFISILILYLLFSLFSLIIKLFNFLSSSHYLLTFEEMREFLTDALFVLIVIDFISAMFYKKRIHYVLSLLEIGFIVITRKLILLSPVPENSFLIFVLTIASGLFFILIFYFYKVTGRIRRGD</sequence>
<dbReference type="EMBL" id="FXTM01000002">
    <property type="protein sequence ID" value="SMO34910.1"/>
    <property type="molecule type" value="Genomic_DNA"/>
</dbReference>
<keyword evidence="3" id="KW-1185">Reference proteome</keyword>
<evidence type="ECO:0000313" key="3">
    <source>
        <dbReference type="Proteomes" id="UP000317315"/>
    </source>
</evidence>
<dbReference type="RefSeq" id="WP_142933562.1">
    <property type="nucleotide sequence ID" value="NZ_FXTM01000002.1"/>
</dbReference>
<evidence type="ECO:0000256" key="1">
    <source>
        <dbReference type="SAM" id="Phobius"/>
    </source>
</evidence>
<protein>
    <recommendedName>
        <fullName evidence="4">Phosphate-starvation-inducible E</fullName>
    </recommendedName>
</protein>
<evidence type="ECO:0008006" key="4">
    <source>
        <dbReference type="Google" id="ProtNLM"/>
    </source>
</evidence>